<reference evidence="1" key="2">
    <citation type="journal article" date="2015" name="Fish Shellfish Immunol.">
        <title>Early steps in the European eel (Anguilla anguilla)-Vibrio vulnificus interaction in the gills: Role of the RtxA13 toxin.</title>
        <authorList>
            <person name="Callol A."/>
            <person name="Pajuelo D."/>
            <person name="Ebbesson L."/>
            <person name="Teles M."/>
            <person name="MacKenzie S."/>
            <person name="Amaro C."/>
        </authorList>
    </citation>
    <scope>NUCLEOTIDE SEQUENCE</scope>
</reference>
<evidence type="ECO:0000313" key="1">
    <source>
        <dbReference type="EMBL" id="JAI04663.1"/>
    </source>
</evidence>
<dbReference type="EMBL" id="GBXM01003915">
    <property type="protein sequence ID" value="JAI04663.1"/>
    <property type="molecule type" value="Transcribed_RNA"/>
</dbReference>
<organism evidence="1">
    <name type="scientific">Anguilla anguilla</name>
    <name type="common">European freshwater eel</name>
    <name type="synonym">Muraena anguilla</name>
    <dbReference type="NCBI Taxonomy" id="7936"/>
    <lineage>
        <taxon>Eukaryota</taxon>
        <taxon>Metazoa</taxon>
        <taxon>Chordata</taxon>
        <taxon>Craniata</taxon>
        <taxon>Vertebrata</taxon>
        <taxon>Euteleostomi</taxon>
        <taxon>Actinopterygii</taxon>
        <taxon>Neopterygii</taxon>
        <taxon>Teleostei</taxon>
        <taxon>Anguilliformes</taxon>
        <taxon>Anguillidae</taxon>
        <taxon>Anguilla</taxon>
    </lineage>
</organism>
<reference evidence="1" key="1">
    <citation type="submission" date="2014-11" db="EMBL/GenBank/DDBJ databases">
        <authorList>
            <person name="Amaro Gonzalez C."/>
        </authorList>
    </citation>
    <scope>NUCLEOTIDE SEQUENCE</scope>
</reference>
<accession>A0A0E9XPH5</accession>
<name>A0A0E9XPH5_ANGAN</name>
<protein>
    <submittedName>
        <fullName evidence="1">Uncharacterized protein</fullName>
    </submittedName>
</protein>
<dbReference type="AlphaFoldDB" id="A0A0E9XPH5"/>
<proteinExistence type="predicted"/>
<sequence>MIVLFHLECQYLYISNSVLAERLFIFTP</sequence>